<feature type="compositionally biased region" description="Polar residues" evidence="1">
    <location>
        <begin position="249"/>
        <end position="258"/>
    </location>
</feature>
<feature type="region of interest" description="Disordered" evidence="1">
    <location>
        <begin position="1"/>
        <end position="35"/>
    </location>
</feature>
<dbReference type="AlphaFoldDB" id="A0A1K1T0S1"/>
<proteinExistence type="predicted"/>
<feature type="compositionally biased region" description="Basic and acidic residues" evidence="1">
    <location>
        <begin position="201"/>
        <end position="210"/>
    </location>
</feature>
<dbReference type="Proteomes" id="UP000182740">
    <property type="component" value="Unassembled WGS sequence"/>
</dbReference>
<name>A0A1K1T0S1_9PSEU</name>
<dbReference type="Gene3D" id="2.170.16.10">
    <property type="entry name" value="Hedgehog/Intein (Hint) domain"/>
    <property type="match status" value="1"/>
</dbReference>
<evidence type="ECO:0008006" key="4">
    <source>
        <dbReference type="Google" id="ProtNLM"/>
    </source>
</evidence>
<feature type="region of interest" description="Disordered" evidence="1">
    <location>
        <begin position="194"/>
        <end position="277"/>
    </location>
</feature>
<sequence>MTAVGVQDRNGYTQRWSPGRGTGRRGSTDSSSAAAASIVGRSAGAGCSSRSTASANATTHAWADAAELKSGDRLDTPGDGHVTVVADRRYPDHVRTFNLSVDTVHTHYVLAGNTPVLVHNTEGCGPETYYRGSQVSSLVDILNKRARREPGGGELHRRAWRLLPRDPRGRRLALRGQERRVLRVDQGVYVGRCDGSAARRRGGDEGDPRRSGGTGFRRSGVPHPRVGVRPVQQTALGRPDRCFALRTSKPATRSTTRGGNRGVSSEAAATARRRWRR</sequence>
<dbReference type="EMBL" id="FPJG01000006">
    <property type="protein sequence ID" value="SFW90170.1"/>
    <property type="molecule type" value="Genomic_DNA"/>
</dbReference>
<reference evidence="3" key="1">
    <citation type="submission" date="2016-11" db="EMBL/GenBank/DDBJ databases">
        <authorList>
            <person name="Varghese N."/>
            <person name="Submissions S."/>
        </authorList>
    </citation>
    <scope>NUCLEOTIDE SEQUENCE [LARGE SCALE GENOMIC DNA]</scope>
    <source>
        <strain evidence="3">DSM 44671</strain>
    </source>
</reference>
<keyword evidence="3" id="KW-1185">Reference proteome</keyword>
<accession>A0A1K1T0S1</accession>
<dbReference type="STRING" id="546364.SAMN04489730_7467"/>
<evidence type="ECO:0000313" key="2">
    <source>
        <dbReference type="EMBL" id="SFW90170.1"/>
    </source>
</evidence>
<feature type="compositionally biased region" description="Low complexity" evidence="1">
    <location>
        <begin position="216"/>
        <end position="231"/>
    </location>
</feature>
<organism evidence="2 3">
    <name type="scientific">Amycolatopsis australiensis</name>
    <dbReference type="NCBI Taxonomy" id="546364"/>
    <lineage>
        <taxon>Bacteria</taxon>
        <taxon>Bacillati</taxon>
        <taxon>Actinomycetota</taxon>
        <taxon>Actinomycetes</taxon>
        <taxon>Pseudonocardiales</taxon>
        <taxon>Pseudonocardiaceae</taxon>
        <taxon>Amycolatopsis</taxon>
    </lineage>
</organism>
<protein>
    <recommendedName>
        <fullName evidence="4">Intein C-terminal splicing region</fullName>
    </recommendedName>
</protein>
<gene>
    <name evidence="2" type="ORF">SAMN04489730_7467</name>
</gene>
<evidence type="ECO:0000256" key="1">
    <source>
        <dbReference type="SAM" id="MobiDB-lite"/>
    </source>
</evidence>
<evidence type="ECO:0000313" key="3">
    <source>
        <dbReference type="Proteomes" id="UP000182740"/>
    </source>
</evidence>